<evidence type="ECO:0000256" key="1">
    <source>
        <dbReference type="ARBA" id="ARBA00004613"/>
    </source>
</evidence>
<dbReference type="GO" id="GO:0016671">
    <property type="term" value="F:oxidoreductase activity, acting on a sulfur group of donors, disulfide as acceptor"/>
    <property type="evidence" value="ECO:0007669"/>
    <property type="project" value="InterPro"/>
</dbReference>
<dbReference type="EMBL" id="UZAM01017652">
    <property type="protein sequence ID" value="VDP47923.1"/>
    <property type="molecule type" value="Genomic_DNA"/>
</dbReference>
<evidence type="ECO:0000256" key="5">
    <source>
        <dbReference type="ARBA" id="ARBA00023180"/>
    </source>
</evidence>
<evidence type="ECO:0000313" key="9">
    <source>
        <dbReference type="WBParaSite" id="SBAD_0001280501-mRNA-1"/>
    </source>
</evidence>
<evidence type="ECO:0000313" key="8">
    <source>
        <dbReference type="Proteomes" id="UP000270296"/>
    </source>
</evidence>
<dbReference type="Pfam" id="PF03227">
    <property type="entry name" value="GILT"/>
    <property type="match status" value="1"/>
</dbReference>
<dbReference type="GO" id="GO:0005576">
    <property type="term" value="C:extracellular region"/>
    <property type="evidence" value="ECO:0007669"/>
    <property type="project" value="UniProtKB-SubCell"/>
</dbReference>
<comment type="similarity">
    <text evidence="2">Belongs to the GILT family.</text>
</comment>
<dbReference type="WBParaSite" id="SBAD_0001280501-mRNA-1">
    <property type="protein sequence ID" value="SBAD_0001280501-mRNA-1"/>
    <property type="gene ID" value="SBAD_0001280501"/>
</dbReference>
<keyword evidence="3" id="KW-0964">Secreted</keyword>
<keyword evidence="8" id="KW-1185">Reference proteome</keyword>
<feature type="signal peptide" evidence="6">
    <location>
        <begin position="1"/>
        <end position="19"/>
    </location>
</feature>
<dbReference type="PANTHER" id="PTHR13234">
    <property type="entry name" value="GAMMA-INTERFERON INDUCIBLE LYSOSOMAL THIOL REDUCTASE GILT"/>
    <property type="match status" value="1"/>
</dbReference>
<organism evidence="9">
    <name type="scientific">Soboliphyme baturini</name>
    <dbReference type="NCBI Taxonomy" id="241478"/>
    <lineage>
        <taxon>Eukaryota</taxon>
        <taxon>Metazoa</taxon>
        <taxon>Ecdysozoa</taxon>
        <taxon>Nematoda</taxon>
        <taxon>Enoplea</taxon>
        <taxon>Dorylaimia</taxon>
        <taxon>Dioctophymatida</taxon>
        <taxon>Dioctophymatoidea</taxon>
        <taxon>Soboliphymatidae</taxon>
        <taxon>Soboliphyme</taxon>
    </lineage>
</organism>
<accession>A0A183J951</accession>
<dbReference type="SUPFAM" id="SSF52833">
    <property type="entry name" value="Thioredoxin-like"/>
    <property type="match status" value="1"/>
</dbReference>
<dbReference type="InterPro" id="IPR004911">
    <property type="entry name" value="Interferon-induced_GILT"/>
</dbReference>
<comment type="subcellular location">
    <subcellularLocation>
        <location evidence="1">Secreted</location>
    </subcellularLocation>
</comment>
<name>A0A183J951_9BILA</name>
<evidence type="ECO:0000256" key="2">
    <source>
        <dbReference type="ARBA" id="ARBA00005679"/>
    </source>
</evidence>
<protein>
    <submittedName>
        <fullName evidence="9">Thioredoxin-like_fold domain-containing protein</fullName>
    </submittedName>
</protein>
<evidence type="ECO:0000256" key="4">
    <source>
        <dbReference type="ARBA" id="ARBA00022729"/>
    </source>
</evidence>
<reference evidence="7 8" key="2">
    <citation type="submission" date="2018-11" db="EMBL/GenBank/DDBJ databases">
        <authorList>
            <consortium name="Pathogen Informatics"/>
        </authorList>
    </citation>
    <scope>NUCLEOTIDE SEQUENCE [LARGE SCALE GENOMIC DNA]</scope>
</reference>
<sequence>MLRAIGGLLLLLLAHLLGADGVTKVNVTIFYESRCPYCTMFLREQFSPYWIPLQYNLNLKLVPYGKCALNKIMTCAIKHFPGYNDVVPFVLCLQHGSPEMLDFCAGPLPVDHARLKTCVDGDEGDQLLTEMYHETEQLIDELKARNEKFYIPSIVFDGNLKVGADTKFGREVCRRLTVAEQNNLCDWYECNGQVQRPKVLFAVLVLVVVAGLKSMSLLS</sequence>
<dbReference type="PANTHER" id="PTHR13234:SF8">
    <property type="entry name" value="GAMMA-INTERFERON-INDUCIBLE LYSOSOMAL THIOL REDUCTASE"/>
    <property type="match status" value="1"/>
</dbReference>
<dbReference type="Proteomes" id="UP000270296">
    <property type="component" value="Unassembled WGS sequence"/>
</dbReference>
<feature type="chain" id="PRO_5043140455" evidence="6">
    <location>
        <begin position="20"/>
        <end position="219"/>
    </location>
</feature>
<dbReference type="AlphaFoldDB" id="A0A183J951"/>
<dbReference type="OrthoDB" id="958254at2759"/>
<reference evidence="9" key="1">
    <citation type="submission" date="2016-06" db="UniProtKB">
        <authorList>
            <consortium name="WormBaseParasite"/>
        </authorList>
    </citation>
    <scope>IDENTIFICATION</scope>
</reference>
<evidence type="ECO:0000313" key="7">
    <source>
        <dbReference type="EMBL" id="VDP47923.1"/>
    </source>
</evidence>
<evidence type="ECO:0000256" key="6">
    <source>
        <dbReference type="SAM" id="SignalP"/>
    </source>
</evidence>
<proteinExistence type="inferred from homology"/>
<dbReference type="InterPro" id="IPR036249">
    <property type="entry name" value="Thioredoxin-like_sf"/>
</dbReference>
<keyword evidence="4 6" id="KW-0732">Signal</keyword>
<keyword evidence="5" id="KW-0325">Glycoprotein</keyword>
<gene>
    <name evidence="7" type="ORF">SBAD_LOCUS12399</name>
</gene>
<evidence type="ECO:0000256" key="3">
    <source>
        <dbReference type="ARBA" id="ARBA00022525"/>
    </source>
</evidence>